<organism evidence="1 2">
    <name type="scientific">Marinactinospora rubrisoli</name>
    <dbReference type="NCBI Taxonomy" id="2715399"/>
    <lineage>
        <taxon>Bacteria</taxon>
        <taxon>Bacillati</taxon>
        <taxon>Actinomycetota</taxon>
        <taxon>Actinomycetes</taxon>
        <taxon>Streptosporangiales</taxon>
        <taxon>Nocardiopsidaceae</taxon>
        <taxon>Marinactinospora</taxon>
    </lineage>
</organism>
<reference evidence="2" key="1">
    <citation type="journal article" date="2019" name="Int. J. Syst. Evol. Microbiol.">
        <title>The Global Catalogue of Microorganisms (GCM) 10K type strain sequencing project: providing services to taxonomists for standard genome sequencing and annotation.</title>
        <authorList>
            <consortium name="The Broad Institute Genomics Platform"/>
            <consortium name="The Broad Institute Genome Sequencing Center for Infectious Disease"/>
            <person name="Wu L."/>
            <person name="Ma J."/>
        </authorList>
    </citation>
    <scope>NUCLEOTIDE SEQUENCE [LARGE SCALE GENOMIC DNA]</scope>
    <source>
        <strain evidence="2">CGMCC 4.7382</strain>
    </source>
</reference>
<dbReference type="EMBL" id="JBHTBH010000006">
    <property type="protein sequence ID" value="MFC7328962.1"/>
    <property type="molecule type" value="Genomic_DNA"/>
</dbReference>
<proteinExistence type="predicted"/>
<sequence length="121" mass="13085">MATFAKFHVDAHPDAAREVLHTTLAQQGYRYTWENPQHGLAEKGSKVKAMLLGAFAMHYQYALRLDANPDGSHTVALALNNTGVSGGALGITKVRTQLDELYGVLRQAYTAAGTLRNSEVG</sequence>
<gene>
    <name evidence="1" type="ORF">ACFQRF_14545</name>
</gene>
<keyword evidence="2" id="KW-1185">Reference proteome</keyword>
<evidence type="ECO:0000313" key="2">
    <source>
        <dbReference type="Proteomes" id="UP001596540"/>
    </source>
</evidence>
<dbReference type="Proteomes" id="UP001596540">
    <property type="component" value="Unassembled WGS sequence"/>
</dbReference>
<accession>A0ABW2KG65</accession>
<name>A0ABW2KG65_9ACTN</name>
<evidence type="ECO:0000313" key="1">
    <source>
        <dbReference type="EMBL" id="MFC7328962.1"/>
    </source>
</evidence>
<dbReference type="RefSeq" id="WP_379871612.1">
    <property type="nucleotide sequence ID" value="NZ_JBHTBH010000006.1"/>
</dbReference>
<comment type="caution">
    <text evidence="1">The sequence shown here is derived from an EMBL/GenBank/DDBJ whole genome shotgun (WGS) entry which is preliminary data.</text>
</comment>
<protein>
    <submittedName>
        <fullName evidence="1">Uncharacterized protein</fullName>
    </submittedName>
</protein>